<evidence type="ECO:0000313" key="9">
    <source>
        <dbReference type="Proteomes" id="UP000119077"/>
    </source>
</evidence>
<name>V5NEQ1_9VIRU</name>
<dbReference type="OrthoDB" id="11413at10239"/>
<dbReference type="EMBL" id="KF373760">
    <property type="protein sequence ID" value="AHA86839.1"/>
    <property type="molecule type" value="Genomic_DNA"/>
</dbReference>
<comment type="similarity">
    <text evidence="2 6">Belongs to the anelloviridae capsid protein family.</text>
</comment>
<dbReference type="InterPro" id="IPR004219">
    <property type="entry name" value="TTvirus_Unk"/>
</dbReference>
<dbReference type="GO" id="GO:0039615">
    <property type="term" value="C:T=1 icosahedral viral capsid"/>
    <property type="evidence" value="ECO:0007669"/>
    <property type="project" value="UniProtKB-UniRule"/>
</dbReference>
<evidence type="ECO:0000256" key="5">
    <source>
        <dbReference type="ARBA" id="ARBA00022844"/>
    </source>
</evidence>
<proteinExistence type="inferred from homology"/>
<evidence type="ECO:0000256" key="4">
    <source>
        <dbReference type="ARBA" id="ARBA00022561"/>
    </source>
</evidence>
<dbReference type="GeneID" id="20358455"/>
<keyword evidence="3 6" id="KW-1140">T=1 icosahedral capsid protein</keyword>
<reference evidence="8 9" key="1">
    <citation type="journal article" date="2013" name="PLoS ONE">
        <title>Novel b19-like parvovirus in the brain of a harbor seal.</title>
        <authorList>
            <person name="Bodewes R."/>
            <person name="Rubio Garcia A."/>
            <person name="Wiersma L.C."/>
            <person name="Getu S."/>
            <person name="Beukers M."/>
            <person name="Schapendonk C.M."/>
            <person name="van Run P.R."/>
            <person name="van de Bildt M.W."/>
            <person name="Poen M.J."/>
            <person name="Osinga N."/>
            <person name="Sanchez Contreras G.J."/>
            <person name="Kuiken T."/>
            <person name="Smits S.L."/>
            <person name="Osterhaus A.D."/>
        </authorList>
    </citation>
    <scope>NUCLEOTIDE SEQUENCE [LARGE SCALE GENOMIC DNA]</scope>
</reference>
<protein>
    <recommendedName>
        <fullName evidence="6">Capsid protein</fullName>
    </recommendedName>
</protein>
<evidence type="ECO:0000313" key="8">
    <source>
        <dbReference type="EMBL" id="AHA86839.1"/>
    </source>
</evidence>
<sequence length="464" mass="55087">MARHRFTWRGRRRRRFPRWRRYRRYWRPFHHWRRRRRFHHRHGTASVRYWRSSRNKTIVVRGWEPLGNICPGSDASKEATPWEVLDKDYEDTKTKGKESDCAKSCWSGTFGGHFFTFKLLLQRAKIRLCQFSSDWNGWDYLEFKGGYIWLPRLAGLQWMFNKDHSIKNPTETKEGQELAAAKSWTHPGVWLNRRGPIIMHDPNLFPSHRGFRRLKVKPPTGWEGHYSLPAVMNYIFFQWFWTALDMQHAMYDYWCVKQNPTAEHTKICCQVPWWAAQIDDTWRPKYADDDPAKTCGGDVRELWTDRENYLQSKCNTNQARTDQNNIPANTQNWGPFLPQSFVRPGEAGFSLWFKYKFYFQLSGDSVYRQQPHTDPKVVIPRAPKAKNTLTGEVQPGPERPQDPWDILPGDLDRHGILKERAYRRITSTGPGDEPAKVGPSRVRFRSDPSVRRKRLRHILSRLLE</sequence>
<keyword evidence="9" id="KW-1185">Reference proteome</keyword>
<organism evidence="8 9">
    <name type="scientific">Seal anellovirus 2</name>
    <dbReference type="NCBI Taxonomy" id="1427157"/>
    <lineage>
        <taxon>Viruses</taxon>
        <taxon>Monodnaviria</taxon>
        <taxon>Shotokuvirae</taxon>
        <taxon>Commensaviricota</taxon>
        <taxon>Cardeaviricetes</taxon>
        <taxon>Sanitavirales</taxon>
        <taxon>Anelloviridae</taxon>
        <taxon>Lambdatorquevirus</taxon>
        <taxon>Lambdatorquevirus phoci2</taxon>
    </lineage>
</organism>
<evidence type="ECO:0000256" key="7">
    <source>
        <dbReference type="SAM" id="MobiDB-lite"/>
    </source>
</evidence>
<evidence type="ECO:0000256" key="6">
    <source>
        <dbReference type="RuleBase" id="RU361230"/>
    </source>
</evidence>
<dbReference type="Proteomes" id="UP000119077">
    <property type="component" value="Segment"/>
</dbReference>
<evidence type="ECO:0000256" key="2">
    <source>
        <dbReference type="ARBA" id="ARBA00006131"/>
    </source>
</evidence>
<comment type="subcellular location">
    <subcellularLocation>
        <location evidence="1 6">Virion</location>
    </subcellularLocation>
</comment>
<keyword evidence="5 6" id="KW-0946">Virion</keyword>
<dbReference type="RefSeq" id="YP_009058903.1">
    <property type="nucleotide sequence ID" value="NC_024891.1"/>
</dbReference>
<dbReference type="KEGG" id="vg:20358455"/>
<evidence type="ECO:0000256" key="1">
    <source>
        <dbReference type="ARBA" id="ARBA00004328"/>
    </source>
</evidence>
<feature type="region of interest" description="Disordered" evidence="7">
    <location>
        <begin position="423"/>
        <end position="446"/>
    </location>
</feature>
<dbReference type="Pfam" id="PF02956">
    <property type="entry name" value="TT_ORF1"/>
    <property type="match status" value="1"/>
</dbReference>
<keyword evidence="4 6" id="KW-0167">Capsid protein</keyword>
<accession>V5NEQ1</accession>
<evidence type="ECO:0000256" key="3">
    <source>
        <dbReference type="ARBA" id="ARBA00022431"/>
    </source>
</evidence>
<comment type="function">
    <text evidence="6">Self-assembles to form an icosahedral capsid.</text>
</comment>